<keyword evidence="3" id="KW-0813">Transport</keyword>
<evidence type="ECO:0000256" key="9">
    <source>
        <dbReference type="SAM" id="MobiDB-lite"/>
    </source>
</evidence>
<feature type="chain" id="PRO_5046467954" evidence="10">
    <location>
        <begin position="31"/>
        <end position="1024"/>
    </location>
</feature>
<evidence type="ECO:0000256" key="10">
    <source>
        <dbReference type="SAM" id="SignalP"/>
    </source>
</evidence>
<evidence type="ECO:0000259" key="12">
    <source>
        <dbReference type="Pfam" id="PF25183"/>
    </source>
</evidence>
<name>A0ABT2YID9_9BURK</name>
<sequence>MYKKTALARALALALGGAALGLAVQIPAQAQSNATGTIYGQVESAADSTVLLENSATGFKRTLSPDAQGRYQATSLPTGVYKVSVMRNGAVVSSREGILVQVGKGNEVSFLDGAKLETVQVIGRAKTIDVSTADNGVSFTAKQLDALPIQKTVEAVMQLAPNATRGDSRYNGAASLGGGAASENSFYINGMVVTNPNTGLGASSLPFGAIEQMQVITGGFGAEFGRSMGGVVNIITKSGSNDWAAGTLLSVAPNALRSRAKDINYAVTGKPGNEATDGKLFRLQDQNTQSETQMGAYVGGPLIKDKLFMFVAADQKNTNSSRVDLPTTSVSSGKWGWAEREDKTTRYLGKFDWNLHEDHRLELTLIGDNSTRDRKVSGFDYPTLTRKGAQATDFSDHYKNEFNQTPVGSDVQFLKYTGNLSNDLTLTAMYGQTKTEKINTFAFGGPTGGSQYFVDVNPAGTAPGVVYNNPQPLLNNVLPDGSVDKTKSFRLDLEYKLGQHSLRAGMDVNRLSSLNNGDINPGAGTYRYRKLASAGDPTGGSFPGAKLISEGPGALAAAGYYGREFNFASVTNAYSDTSAWYLEDKFQVSKNFMLGLGLRSESFQNKNNEKEVFLEQKNQLSPRLAATWDVNGDATLKVYGSAGRYSVQMPTHLAVRGAGPSSFLFQYFTYTGVNPDGSPQGRFNLTPKYSPDGEDGSKKDRQTLMVDNMKPNSQDEISFGFEKALSKSFNIGGKVTYRRLTSTIDDYCGYGDALQKYADDHKIDTKNWIGSGSGVLCVPFNPGEDATFNVDYAGTRSNYTKVTVSAKDIGFDKPKRTFFAFDVFAEHPLSQGWYGKLSYAYADSKGNTEGQTQSDVGQTDIGETRSWDYADLMEHSYGPLPNSRKHSFKAYGFVQLNDMWQLGANALLASGRPRSCSGSYPSKPNSGYDSGYHYCDKLPSPRGSIGNLPWDKRLDVNVVFNPPVLKGLQLRMDVFNVLNNQIAQNVDEAYNVGTTFTPNPTYGRVISYTEPRYLKFSVQYDHKF</sequence>
<feature type="signal peptide" evidence="10">
    <location>
        <begin position="1"/>
        <end position="30"/>
    </location>
</feature>
<dbReference type="Pfam" id="PF25183">
    <property type="entry name" value="OMP_b-brl_4"/>
    <property type="match status" value="1"/>
</dbReference>
<comment type="similarity">
    <text evidence="2">Belongs to the TonB-dependent receptor family.</text>
</comment>
<dbReference type="Gene3D" id="2.40.170.20">
    <property type="entry name" value="TonB-dependent receptor, beta-barrel domain"/>
    <property type="match status" value="1"/>
</dbReference>
<evidence type="ECO:0000256" key="3">
    <source>
        <dbReference type="ARBA" id="ARBA00022448"/>
    </source>
</evidence>
<reference evidence="13 14" key="1">
    <citation type="submission" date="2021-11" db="EMBL/GenBank/DDBJ databases">
        <authorList>
            <person name="Liang Q."/>
            <person name="Mou H."/>
            <person name="Liu Z."/>
        </authorList>
    </citation>
    <scope>NUCLEOTIDE SEQUENCE [LARGE SCALE GENOMIC DNA]</scope>
    <source>
        <strain evidence="13 14">CHU3</strain>
    </source>
</reference>
<comment type="caution">
    <text evidence="13">The sequence shown here is derived from an EMBL/GenBank/DDBJ whole genome shotgun (WGS) entry which is preliminary data.</text>
</comment>
<dbReference type="RefSeq" id="WP_263572397.1">
    <property type="nucleotide sequence ID" value="NZ_JAJIRN010000007.1"/>
</dbReference>
<accession>A0ABT2YID9</accession>
<evidence type="ECO:0000259" key="11">
    <source>
        <dbReference type="Pfam" id="PF07715"/>
    </source>
</evidence>
<dbReference type="InterPro" id="IPR036942">
    <property type="entry name" value="Beta-barrel_TonB_sf"/>
</dbReference>
<organism evidence="13 14">
    <name type="scientific">Roseateles oligotrophus</name>
    <dbReference type="NCBI Taxonomy" id="1769250"/>
    <lineage>
        <taxon>Bacteria</taxon>
        <taxon>Pseudomonadati</taxon>
        <taxon>Pseudomonadota</taxon>
        <taxon>Betaproteobacteria</taxon>
        <taxon>Burkholderiales</taxon>
        <taxon>Sphaerotilaceae</taxon>
        <taxon>Roseateles</taxon>
    </lineage>
</organism>
<protein>
    <submittedName>
        <fullName evidence="13">TonB-dependent receptor plug domain-containing protein</fullName>
    </submittedName>
</protein>
<evidence type="ECO:0000256" key="6">
    <source>
        <dbReference type="ARBA" id="ARBA00023136"/>
    </source>
</evidence>
<dbReference type="Gene3D" id="2.170.130.10">
    <property type="entry name" value="TonB-dependent receptor, plug domain"/>
    <property type="match status" value="1"/>
</dbReference>
<evidence type="ECO:0000256" key="8">
    <source>
        <dbReference type="ARBA" id="ARBA00023237"/>
    </source>
</evidence>
<keyword evidence="4" id="KW-1134">Transmembrane beta strand</keyword>
<dbReference type="InterPro" id="IPR037066">
    <property type="entry name" value="Plug_dom_sf"/>
</dbReference>
<comment type="subcellular location">
    <subcellularLocation>
        <location evidence="1">Cell outer membrane</location>
        <topology evidence="1">Multi-pass membrane protein</topology>
    </subcellularLocation>
</comment>
<dbReference type="Gene3D" id="2.60.40.1120">
    <property type="entry name" value="Carboxypeptidase-like, regulatory domain"/>
    <property type="match status" value="1"/>
</dbReference>
<dbReference type="PANTHER" id="PTHR30069">
    <property type="entry name" value="TONB-DEPENDENT OUTER MEMBRANE RECEPTOR"/>
    <property type="match status" value="1"/>
</dbReference>
<keyword evidence="6" id="KW-0472">Membrane</keyword>
<feature type="domain" description="TonB-dependent transporter Oar-like beta-barrel" evidence="12">
    <location>
        <begin position="326"/>
        <end position="607"/>
    </location>
</feature>
<evidence type="ECO:0000256" key="1">
    <source>
        <dbReference type="ARBA" id="ARBA00004571"/>
    </source>
</evidence>
<feature type="domain" description="TonB-dependent receptor plug" evidence="11">
    <location>
        <begin position="138"/>
        <end position="231"/>
    </location>
</feature>
<evidence type="ECO:0000256" key="4">
    <source>
        <dbReference type="ARBA" id="ARBA00022452"/>
    </source>
</evidence>
<dbReference type="InterPro" id="IPR012910">
    <property type="entry name" value="Plug_dom"/>
</dbReference>
<dbReference type="Pfam" id="PF07715">
    <property type="entry name" value="Plug"/>
    <property type="match status" value="1"/>
</dbReference>
<proteinExistence type="inferred from homology"/>
<evidence type="ECO:0000256" key="2">
    <source>
        <dbReference type="ARBA" id="ARBA00009810"/>
    </source>
</evidence>
<evidence type="ECO:0000313" key="14">
    <source>
        <dbReference type="Proteomes" id="UP001209701"/>
    </source>
</evidence>
<dbReference type="PANTHER" id="PTHR30069:SF46">
    <property type="entry name" value="OAR PROTEIN"/>
    <property type="match status" value="1"/>
</dbReference>
<dbReference type="SUPFAM" id="SSF49452">
    <property type="entry name" value="Starch-binding domain-like"/>
    <property type="match status" value="1"/>
</dbReference>
<evidence type="ECO:0000256" key="7">
    <source>
        <dbReference type="ARBA" id="ARBA00023170"/>
    </source>
</evidence>
<feature type="region of interest" description="Disordered" evidence="9">
    <location>
        <begin position="678"/>
        <end position="699"/>
    </location>
</feature>
<gene>
    <name evidence="13" type="ORF">LNV07_17175</name>
</gene>
<dbReference type="SUPFAM" id="SSF56935">
    <property type="entry name" value="Porins"/>
    <property type="match status" value="1"/>
</dbReference>
<dbReference type="InterPro" id="IPR013784">
    <property type="entry name" value="Carb-bd-like_fold"/>
</dbReference>
<evidence type="ECO:0000256" key="5">
    <source>
        <dbReference type="ARBA" id="ARBA00022692"/>
    </source>
</evidence>
<dbReference type="Proteomes" id="UP001209701">
    <property type="component" value="Unassembled WGS sequence"/>
</dbReference>
<keyword evidence="7 13" id="KW-0675">Receptor</keyword>
<evidence type="ECO:0000313" key="13">
    <source>
        <dbReference type="EMBL" id="MCV2369816.1"/>
    </source>
</evidence>
<keyword evidence="5" id="KW-0812">Transmembrane</keyword>
<dbReference type="InterPro" id="IPR039426">
    <property type="entry name" value="TonB-dep_rcpt-like"/>
</dbReference>
<dbReference type="EMBL" id="JAJIRN010000007">
    <property type="protein sequence ID" value="MCV2369816.1"/>
    <property type="molecule type" value="Genomic_DNA"/>
</dbReference>
<keyword evidence="8" id="KW-0998">Cell outer membrane</keyword>
<dbReference type="InterPro" id="IPR057601">
    <property type="entry name" value="Oar-like_b-barrel"/>
</dbReference>
<keyword evidence="14" id="KW-1185">Reference proteome</keyword>
<keyword evidence="10" id="KW-0732">Signal</keyword>